<name>A0A8J5X6Q0_DIALT</name>
<evidence type="ECO:0000313" key="4">
    <source>
        <dbReference type="Proteomes" id="UP000751190"/>
    </source>
</evidence>
<protein>
    <submittedName>
        <fullName evidence="3">Uncharacterized protein</fullName>
    </submittedName>
</protein>
<reference evidence="3" key="1">
    <citation type="submission" date="2021-05" db="EMBL/GenBank/DDBJ databases">
        <title>The genome of the haptophyte Pavlova lutheri (Diacronema luteri, Pavlovales) - a model for lipid biosynthesis in eukaryotic algae.</title>
        <authorList>
            <person name="Hulatt C.J."/>
            <person name="Posewitz M.C."/>
        </authorList>
    </citation>
    <scope>NUCLEOTIDE SEQUENCE</scope>
    <source>
        <strain evidence="3">NIVA-4/92</strain>
    </source>
</reference>
<sequence length="265" mass="27730">MPRRTIAAAVATSLKTEFAGVGWDTTRALMPFSNELANILVQSSIAPPSLYSHEHGAPLFTAISTNFFDLLALTGIMLNVVQATSMYGQIKGMRVGLLVAFLAFIVPNSMLAGLTDLVAGCRLDSCGGTLVGGKLLKLGRLVAGWSIVWALEASIELLKEVACHPSETHLHLQALLPLAASLGWNGVLHVGLRHGRAATAQLKSAFARAASKLRPPARDARRVPSSPPPTPDRAAVKAAEAKAEAKAADDADEPATAAEASPDDS</sequence>
<feature type="region of interest" description="Disordered" evidence="1">
    <location>
        <begin position="211"/>
        <end position="265"/>
    </location>
</feature>
<gene>
    <name evidence="3" type="ORF">KFE25_011949</name>
</gene>
<feature type="compositionally biased region" description="Basic and acidic residues" evidence="1">
    <location>
        <begin position="239"/>
        <end position="249"/>
    </location>
</feature>
<evidence type="ECO:0000256" key="2">
    <source>
        <dbReference type="SAM" id="Phobius"/>
    </source>
</evidence>
<proteinExistence type="predicted"/>
<keyword evidence="2" id="KW-1133">Transmembrane helix</keyword>
<organism evidence="3 4">
    <name type="scientific">Diacronema lutheri</name>
    <name type="common">Unicellular marine alga</name>
    <name type="synonym">Monochrysis lutheri</name>
    <dbReference type="NCBI Taxonomy" id="2081491"/>
    <lineage>
        <taxon>Eukaryota</taxon>
        <taxon>Haptista</taxon>
        <taxon>Haptophyta</taxon>
        <taxon>Pavlovophyceae</taxon>
        <taxon>Pavlovales</taxon>
        <taxon>Pavlovaceae</taxon>
        <taxon>Diacronema</taxon>
    </lineage>
</organism>
<comment type="caution">
    <text evidence="3">The sequence shown here is derived from an EMBL/GenBank/DDBJ whole genome shotgun (WGS) entry which is preliminary data.</text>
</comment>
<accession>A0A8J5X6Q0</accession>
<feature type="transmembrane region" description="Helical" evidence="2">
    <location>
        <begin position="59"/>
        <end position="81"/>
    </location>
</feature>
<feature type="transmembrane region" description="Helical" evidence="2">
    <location>
        <begin position="93"/>
        <end position="114"/>
    </location>
</feature>
<dbReference type="Proteomes" id="UP000751190">
    <property type="component" value="Unassembled WGS sequence"/>
</dbReference>
<keyword evidence="2" id="KW-0472">Membrane</keyword>
<dbReference type="AlphaFoldDB" id="A0A8J5X6Q0"/>
<evidence type="ECO:0000256" key="1">
    <source>
        <dbReference type="SAM" id="MobiDB-lite"/>
    </source>
</evidence>
<dbReference type="EMBL" id="JAGTXO010000076">
    <property type="protein sequence ID" value="KAG8457275.1"/>
    <property type="molecule type" value="Genomic_DNA"/>
</dbReference>
<evidence type="ECO:0000313" key="3">
    <source>
        <dbReference type="EMBL" id="KAG8457275.1"/>
    </source>
</evidence>
<keyword evidence="2" id="KW-0812">Transmembrane</keyword>
<feature type="compositionally biased region" description="Low complexity" evidence="1">
    <location>
        <begin position="254"/>
        <end position="265"/>
    </location>
</feature>
<keyword evidence="4" id="KW-1185">Reference proteome</keyword>